<protein>
    <submittedName>
        <fullName evidence="1">Uncharacterized protein</fullName>
    </submittedName>
</protein>
<dbReference type="AlphaFoldDB" id="A0A645EG29"/>
<proteinExistence type="predicted"/>
<accession>A0A645EG29</accession>
<dbReference type="EMBL" id="VSSQ01046426">
    <property type="protein sequence ID" value="MPN00396.1"/>
    <property type="molecule type" value="Genomic_DNA"/>
</dbReference>
<comment type="caution">
    <text evidence="1">The sequence shown here is derived from an EMBL/GenBank/DDBJ whole genome shotgun (WGS) entry which is preliminary data.</text>
</comment>
<name>A0A645EG29_9ZZZZ</name>
<evidence type="ECO:0000313" key="1">
    <source>
        <dbReference type="EMBL" id="MPN00396.1"/>
    </source>
</evidence>
<organism evidence="1">
    <name type="scientific">bioreactor metagenome</name>
    <dbReference type="NCBI Taxonomy" id="1076179"/>
    <lineage>
        <taxon>unclassified sequences</taxon>
        <taxon>metagenomes</taxon>
        <taxon>ecological metagenomes</taxon>
    </lineage>
</organism>
<reference evidence="1" key="1">
    <citation type="submission" date="2019-08" db="EMBL/GenBank/DDBJ databases">
        <authorList>
            <person name="Kucharzyk K."/>
            <person name="Murdoch R.W."/>
            <person name="Higgins S."/>
            <person name="Loffler F."/>
        </authorList>
    </citation>
    <scope>NUCLEOTIDE SEQUENCE</scope>
</reference>
<sequence length="182" mass="20853">MRRNAEDTRNLIDLELTRFQKLRLFRRNPDGCILHALFENRDLVRVRAALICRVPAFLDAQRVFDRAGMFQHACRSRAVGEELRAVLFGSDRQADRVLRHGNRAVADQAVEPEPGDVQYVRRRKGHLTRFPECGRVLRPALIQIKKPAVLITVDCHFARHEWVERDHLASGVSDDLCVGVAP</sequence>
<gene>
    <name evidence="1" type="ORF">SDC9_147590</name>
</gene>